<keyword evidence="4" id="KW-1185">Reference proteome</keyword>
<accession>A0AAD4PDW8</accession>
<reference evidence="3 4" key="1">
    <citation type="journal article" date="2021" name="Nat. Commun.">
        <title>Incipient diploidization of the medicinal plant Perilla within 10,000 years.</title>
        <authorList>
            <person name="Zhang Y."/>
            <person name="Shen Q."/>
            <person name="Leng L."/>
            <person name="Zhang D."/>
            <person name="Chen S."/>
            <person name="Shi Y."/>
            <person name="Ning Z."/>
            <person name="Chen S."/>
        </authorList>
    </citation>
    <scope>NUCLEOTIDE SEQUENCE [LARGE SCALE GENOMIC DNA]</scope>
    <source>
        <strain evidence="4">cv. PC099</strain>
    </source>
</reference>
<dbReference type="GO" id="GO:0009269">
    <property type="term" value="P:response to desiccation"/>
    <property type="evidence" value="ECO:0007669"/>
    <property type="project" value="InterPro"/>
</dbReference>
<dbReference type="InterPro" id="IPR045043">
    <property type="entry name" value="Lea14-like"/>
</dbReference>
<dbReference type="InterPro" id="IPR004864">
    <property type="entry name" value="LEA_2"/>
</dbReference>
<dbReference type="PANTHER" id="PTHR31459:SF19">
    <property type="entry name" value="DESICCATION-RELATED PROTEIN LEA14-RELATED"/>
    <property type="match status" value="1"/>
</dbReference>
<feature type="domain" description="Water stress and hypersensitive response" evidence="2">
    <location>
        <begin position="23"/>
        <end position="140"/>
    </location>
</feature>
<dbReference type="Pfam" id="PF03168">
    <property type="entry name" value="LEA_2"/>
    <property type="match status" value="1"/>
</dbReference>
<dbReference type="EMBL" id="SDAM02000034">
    <property type="protein sequence ID" value="KAH6835555.1"/>
    <property type="molecule type" value="Genomic_DNA"/>
</dbReference>
<evidence type="ECO:0000256" key="1">
    <source>
        <dbReference type="ARBA" id="ARBA00005960"/>
    </source>
</evidence>
<name>A0AAD4PDW8_PERFH</name>
<protein>
    <submittedName>
        <fullName evidence="3">Late embryogenesis abundant protein</fullName>
    </submittedName>
</protein>
<organism evidence="3 4">
    <name type="scientific">Perilla frutescens var. hirtella</name>
    <name type="common">Perilla citriodora</name>
    <name type="synonym">Perilla setoyensis</name>
    <dbReference type="NCBI Taxonomy" id="608512"/>
    <lineage>
        <taxon>Eukaryota</taxon>
        <taxon>Viridiplantae</taxon>
        <taxon>Streptophyta</taxon>
        <taxon>Embryophyta</taxon>
        <taxon>Tracheophyta</taxon>
        <taxon>Spermatophyta</taxon>
        <taxon>Magnoliopsida</taxon>
        <taxon>eudicotyledons</taxon>
        <taxon>Gunneridae</taxon>
        <taxon>Pentapetalae</taxon>
        <taxon>asterids</taxon>
        <taxon>lamiids</taxon>
        <taxon>Lamiales</taxon>
        <taxon>Lamiaceae</taxon>
        <taxon>Nepetoideae</taxon>
        <taxon>Elsholtzieae</taxon>
        <taxon>Perilla</taxon>
    </lineage>
</organism>
<dbReference type="FunFam" id="2.60.40.1820:FF:000001">
    <property type="entry name" value="Desiccation protectant protein Lea14-like"/>
    <property type="match status" value="1"/>
</dbReference>
<comment type="caution">
    <text evidence="3">The sequence shown here is derived from an EMBL/GenBank/DDBJ whole genome shotgun (WGS) entry which is preliminary data.</text>
</comment>
<dbReference type="Proteomes" id="UP001190926">
    <property type="component" value="Unassembled WGS sequence"/>
</dbReference>
<dbReference type="InterPro" id="IPR013990">
    <property type="entry name" value="WHy-dom"/>
</dbReference>
<dbReference type="SUPFAM" id="SSF117070">
    <property type="entry name" value="LEA14-like"/>
    <property type="match status" value="1"/>
</dbReference>
<dbReference type="PANTHER" id="PTHR31459">
    <property type="match status" value="1"/>
</dbReference>
<dbReference type="GO" id="GO:0005829">
    <property type="term" value="C:cytosol"/>
    <property type="evidence" value="ECO:0007669"/>
    <property type="project" value="TreeGrafter"/>
</dbReference>
<evidence type="ECO:0000259" key="2">
    <source>
        <dbReference type="SMART" id="SM00769"/>
    </source>
</evidence>
<dbReference type="SMART" id="SM00769">
    <property type="entry name" value="WHy"/>
    <property type="match status" value="1"/>
</dbReference>
<comment type="similarity">
    <text evidence="1">Belongs to the LEA type 2 family.</text>
</comment>
<gene>
    <name evidence="3" type="ORF">C2S53_020398</name>
</gene>
<dbReference type="Gene3D" id="2.60.40.1820">
    <property type="match status" value="1"/>
</dbReference>
<evidence type="ECO:0000313" key="3">
    <source>
        <dbReference type="EMBL" id="KAH6835555.1"/>
    </source>
</evidence>
<evidence type="ECO:0000313" key="4">
    <source>
        <dbReference type="Proteomes" id="UP001190926"/>
    </source>
</evidence>
<dbReference type="AlphaFoldDB" id="A0AAD4PDW8"/>
<sequence length="164" mass="17493">MEILEKAKNYVADKIANVPVPEATILDVDLKGFGLDGITLLAKISVSNPYAVPIPICEIAYAVKCNERVVASGAIPDAGSLKSNDSTTLEVTVKVPHSAAVSLVRDIGGDWDIDYLLEVGLIIDLPVIGNFTIPLSYKGEMKLPTISDFFSGTSSEPDETVKTK</sequence>
<proteinExistence type="inferred from homology"/>